<dbReference type="EMBL" id="JAWJAY010000001">
    <property type="protein sequence ID" value="MDV2884925.1"/>
    <property type="molecule type" value="Genomic_DNA"/>
</dbReference>
<comment type="caution">
    <text evidence="4">The sequence shown here is derived from an EMBL/GenBank/DDBJ whole genome shotgun (WGS) entry which is preliminary data.</text>
</comment>
<dbReference type="InterPro" id="IPR000182">
    <property type="entry name" value="GNAT_dom"/>
</dbReference>
<evidence type="ECO:0000256" key="1">
    <source>
        <dbReference type="ARBA" id="ARBA00022679"/>
    </source>
</evidence>
<dbReference type="InterPro" id="IPR016181">
    <property type="entry name" value="Acyl_CoA_acyltransferase"/>
</dbReference>
<dbReference type="RefSeq" id="WP_323466353.1">
    <property type="nucleotide sequence ID" value="NZ_CP144224.1"/>
</dbReference>
<evidence type="ECO:0000313" key="4">
    <source>
        <dbReference type="EMBL" id="MDV2884925.1"/>
    </source>
</evidence>
<gene>
    <name evidence="4" type="ORF">RYX45_07020</name>
</gene>
<name>A0AAJ2L1G1_ALKPS</name>
<evidence type="ECO:0000259" key="3">
    <source>
        <dbReference type="PROSITE" id="PS51186"/>
    </source>
</evidence>
<protein>
    <submittedName>
        <fullName evidence="4">N-acetyltransferase family protein</fullName>
    </submittedName>
</protein>
<evidence type="ECO:0000313" key="5">
    <source>
        <dbReference type="Proteomes" id="UP001285636"/>
    </source>
</evidence>
<accession>A0AAJ2L1G1</accession>
<evidence type="ECO:0000256" key="2">
    <source>
        <dbReference type="ARBA" id="ARBA00023315"/>
    </source>
</evidence>
<keyword evidence="2" id="KW-0012">Acyltransferase</keyword>
<dbReference type="SUPFAM" id="SSF55729">
    <property type="entry name" value="Acyl-CoA N-acyltransferases (Nat)"/>
    <property type="match status" value="1"/>
</dbReference>
<keyword evidence="1" id="KW-0808">Transferase</keyword>
<dbReference type="PROSITE" id="PS51186">
    <property type="entry name" value="GNAT"/>
    <property type="match status" value="1"/>
</dbReference>
<dbReference type="Gene3D" id="3.40.630.30">
    <property type="match status" value="1"/>
</dbReference>
<dbReference type="PANTHER" id="PTHR43072">
    <property type="entry name" value="N-ACETYLTRANSFERASE"/>
    <property type="match status" value="1"/>
</dbReference>
<organism evidence="4 5">
    <name type="scientific">Alkalihalophilus pseudofirmus</name>
    <name type="common">Bacillus pseudofirmus</name>
    <dbReference type="NCBI Taxonomy" id="79885"/>
    <lineage>
        <taxon>Bacteria</taxon>
        <taxon>Bacillati</taxon>
        <taxon>Bacillota</taxon>
        <taxon>Bacilli</taxon>
        <taxon>Bacillales</taxon>
        <taxon>Bacillaceae</taxon>
        <taxon>Alkalihalophilus</taxon>
    </lineage>
</organism>
<dbReference type="PANTHER" id="PTHR43072:SF23">
    <property type="entry name" value="UPF0039 PROTEIN C11D3.02C"/>
    <property type="match status" value="1"/>
</dbReference>
<proteinExistence type="predicted"/>
<dbReference type="Pfam" id="PF00583">
    <property type="entry name" value="Acetyltransf_1"/>
    <property type="match status" value="1"/>
</dbReference>
<dbReference type="AlphaFoldDB" id="A0AAJ2L1G1"/>
<sequence length="163" mass="18291">MIIDKMNPTDWTEVKAIYCEGIAGGNATFQTEAPAWEEWDRSHDNECRLVARIDGEVAGWAALIPVSNRRVYAGVAEVSVYVSHKWSGKGLGSLLLSALVDLSENREIWTLQSGIFPENTASLFIHKKCGFREIGKRERIGKMNGVWRDTILLERRSQLVGID</sequence>
<reference evidence="4" key="1">
    <citation type="submission" date="2023-10" db="EMBL/GenBank/DDBJ databases">
        <title>Screening of Alkalihalophilus pseudofirmusBZ-TG-HK211 and Its Alleviation of Salt Stress on Rapeseed Growth.</title>
        <authorList>
            <person name="Zhao B."/>
            <person name="Guo T."/>
        </authorList>
    </citation>
    <scope>NUCLEOTIDE SEQUENCE</scope>
    <source>
        <strain evidence="4">BZ-TG-HK211</strain>
    </source>
</reference>
<dbReference type="GO" id="GO:0016747">
    <property type="term" value="F:acyltransferase activity, transferring groups other than amino-acyl groups"/>
    <property type="evidence" value="ECO:0007669"/>
    <property type="project" value="InterPro"/>
</dbReference>
<feature type="domain" description="N-acetyltransferase" evidence="3">
    <location>
        <begin position="1"/>
        <end position="154"/>
    </location>
</feature>
<dbReference type="Proteomes" id="UP001285636">
    <property type="component" value="Unassembled WGS sequence"/>
</dbReference>